<comment type="caution">
    <text evidence="2">The sequence shown here is derived from an EMBL/GenBank/DDBJ whole genome shotgun (WGS) entry which is preliminary data.</text>
</comment>
<evidence type="ECO:0000313" key="3">
    <source>
        <dbReference type="Proteomes" id="UP000287239"/>
    </source>
</evidence>
<dbReference type="OrthoDB" id="2067190at2"/>
<feature type="compositionally biased region" description="Polar residues" evidence="1">
    <location>
        <begin position="29"/>
        <end position="50"/>
    </location>
</feature>
<dbReference type="EMBL" id="NGJU01000017">
    <property type="protein sequence ID" value="RST93999.1"/>
    <property type="molecule type" value="Genomic_DNA"/>
</dbReference>
<proteinExistence type="predicted"/>
<accession>A0A429ZK14</accession>
<organism evidence="2 3">
    <name type="scientific">Vagococcus salmoninarum</name>
    <dbReference type="NCBI Taxonomy" id="2739"/>
    <lineage>
        <taxon>Bacteria</taxon>
        <taxon>Bacillati</taxon>
        <taxon>Bacillota</taxon>
        <taxon>Bacilli</taxon>
        <taxon>Lactobacillales</taxon>
        <taxon>Enterococcaceae</taxon>
        <taxon>Vagococcus</taxon>
    </lineage>
</organism>
<dbReference type="AlphaFoldDB" id="A0A429ZK14"/>
<dbReference type="Proteomes" id="UP000287239">
    <property type="component" value="Unassembled WGS sequence"/>
</dbReference>
<sequence length="240" mass="26859">MKKSPLKIWPLGIISLLLLSACRQGERQPSQISEATNNSLSSVNETSQESTEVEAVSGASVTRRLYQEQIPYPHFTNIANAEGINNAILSYLDELSHRLIFDEGTSLDYVVLFENADFISILFEGSTIHGAYPREVKESLNLNLREMERAQLKEIIAVDEQLTALIASQLSRNLQELGTTYEAAFNHPLGELLVEISQDDSLKGQFVFTSEELTLYLSVQHALGDYLEVRIPLEMLARSL</sequence>
<evidence type="ECO:0008006" key="4">
    <source>
        <dbReference type="Google" id="ProtNLM"/>
    </source>
</evidence>
<dbReference type="RefSeq" id="WP_126781149.1">
    <property type="nucleotide sequence ID" value="NZ_NGJU01000017.1"/>
</dbReference>
<evidence type="ECO:0000313" key="2">
    <source>
        <dbReference type="EMBL" id="RST93999.1"/>
    </source>
</evidence>
<dbReference type="GeneID" id="98568927"/>
<dbReference type="PROSITE" id="PS51257">
    <property type="entry name" value="PROKAR_LIPOPROTEIN"/>
    <property type="match status" value="1"/>
</dbReference>
<reference evidence="2 3" key="1">
    <citation type="submission" date="2017-05" db="EMBL/GenBank/DDBJ databases">
        <title>Vagococcus spp. assemblies.</title>
        <authorList>
            <person name="Gulvik C.A."/>
        </authorList>
    </citation>
    <scope>NUCLEOTIDE SEQUENCE [LARGE SCALE GENOMIC DNA]</scope>
    <source>
        <strain evidence="2 3">NCFB 2777</strain>
    </source>
</reference>
<keyword evidence="3" id="KW-1185">Reference proteome</keyword>
<protein>
    <recommendedName>
        <fullName evidence="4">DUF3298 domain-containing protein</fullName>
    </recommendedName>
</protein>
<feature type="region of interest" description="Disordered" evidence="1">
    <location>
        <begin position="29"/>
        <end position="53"/>
    </location>
</feature>
<gene>
    <name evidence="2" type="ORF">CBF35_11125</name>
</gene>
<evidence type="ECO:0000256" key="1">
    <source>
        <dbReference type="SAM" id="MobiDB-lite"/>
    </source>
</evidence>
<name>A0A429ZK14_9ENTE</name>